<gene>
    <name evidence="2" type="ORF">HAX54_023412</name>
</gene>
<dbReference type="EMBL" id="JACEIK010028453">
    <property type="protein sequence ID" value="MCE5166650.1"/>
    <property type="molecule type" value="Genomic_DNA"/>
</dbReference>
<feature type="region of interest" description="Disordered" evidence="1">
    <location>
        <begin position="87"/>
        <end position="160"/>
    </location>
</feature>
<feature type="non-terminal residue" evidence="2">
    <location>
        <position position="160"/>
    </location>
</feature>
<feature type="compositionally biased region" description="Basic and acidic residues" evidence="1">
    <location>
        <begin position="39"/>
        <end position="53"/>
    </location>
</feature>
<evidence type="ECO:0000313" key="2">
    <source>
        <dbReference type="EMBL" id="MCE5166650.1"/>
    </source>
</evidence>
<feature type="region of interest" description="Disordered" evidence="1">
    <location>
        <begin position="1"/>
        <end position="59"/>
    </location>
</feature>
<dbReference type="Proteomes" id="UP000823775">
    <property type="component" value="Unassembled WGS sequence"/>
</dbReference>
<accession>A0ABS8Y7N8</accession>
<organism evidence="2 3">
    <name type="scientific">Datura stramonium</name>
    <name type="common">Jimsonweed</name>
    <name type="synonym">Common thornapple</name>
    <dbReference type="NCBI Taxonomy" id="4076"/>
    <lineage>
        <taxon>Eukaryota</taxon>
        <taxon>Viridiplantae</taxon>
        <taxon>Streptophyta</taxon>
        <taxon>Embryophyta</taxon>
        <taxon>Tracheophyta</taxon>
        <taxon>Spermatophyta</taxon>
        <taxon>Magnoliopsida</taxon>
        <taxon>eudicotyledons</taxon>
        <taxon>Gunneridae</taxon>
        <taxon>Pentapetalae</taxon>
        <taxon>asterids</taxon>
        <taxon>lamiids</taxon>
        <taxon>Solanales</taxon>
        <taxon>Solanaceae</taxon>
        <taxon>Solanoideae</taxon>
        <taxon>Datureae</taxon>
        <taxon>Datura</taxon>
    </lineage>
</organism>
<keyword evidence="3" id="KW-1185">Reference proteome</keyword>
<feature type="compositionally biased region" description="Low complexity" evidence="1">
    <location>
        <begin position="121"/>
        <end position="130"/>
    </location>
</feature>
<reference evidence="2 3" key="1">
    <citation type="journal article" date="2021" name="BMC Genomics">
        <title>Datura genome reveals duplications of psychoactive alkaloid biosynthetic genes and high mutation rate following tissue culture.</title>
        <authorList>
            <person name="Rajewski A."/>
            <person name="Carter-House D."/>
            <person name="Stajich J."/>
            <person name="Litt A."/>
        </authorList>
    </citation>
    <scope>NUCLEOTIDE SEQUENCE [LARGE SCALE GENOMIC DNA]</scope>
    <source>
        <strain evidence="2">AR-01</strain>
    </source>
</reference>
<evidence type="ECO:0000256" key="1">
    <source>
        <dbReference type="SAM" id="MobiDB-lite"/>
    </source>
</evidence>
<name>A0ABS8Y7N8_DATST</name>
<feature type="compositionally biased region" description="Polar residues" evidence="1">
    <location>
        <begin position="23"/>
        <end position="32"/>
    </location>
</feature>
<feature type="compositionally biased region" description="Polar residues" evidence="1">
    <location>
        <begin position="87"/>
        <end position="96"/>
    </location>
</feature>
<feature type="compositionally biased region" description="Basic and acidic residues" evidence="1">
    <location>
        <begin position="143"/>
        <end position="160"/>
    </location>
</feature>
<evidence type="ECO:0000313" key="3">
    <source>
        <dbReference type="Proteomes" id="UP000823775"/>
    </source>
</evidence>
<protein>
    <submittedName>
        <fullName evidence="2">Uncharacterized protein</fullName>
    </submittedName>
</protein>
<comment type="caution">
    <text evidence="2">The sequence shown here is derived from an EMBL/GenBank/DDBJ whole genome shotgun (WGS) entry which is preliminary data.</text>
</comment>
<proteinExistence type="predicted"/>
<sequence>MYLKMARNLHPSKTRADWRRTHQSPLPQSRTAASRAVNRRRESAAATIADREQQCSPDRSADIATIRRWKKKKRETDDLRRTISHTAVASSRTVSPTGEKPVSFSDRAAAQQIEREKKLQKPVVQVPVQPFSRAVAITSSRSEQPRARSTGERENRSRRR</sequence>